<evidence type="ECO:0000313" key="1">
    <source>
        <dbReference type="EMBL" id="CAH1406540.1"/>
    </source>
</evidence>
<dbReference type="EMBL" id="OV725082">
    <property type="protein sequence ID" value="CAH1406540.1"/>
    <property type="molecule type" value="Genomic_DNA"/>
</dbReference>
<dbReference type="AlphaFoldDB" id="A0A9P0MW49"/>
<dbReference type="OrthoDB" id="425681at2759"/>
<proteinExistence type="predicted"/>
<accession>A0A9P0MW49</accession>
<dbReference type="Proteomes" id="UP001152798">
    <property type="component" value="Chromosome 6"/>
</dbReference>
<reference evidence="1" key="1">
    <citation type="submission" date="2022-01" db="EMBL/GenBank/DDBJ databases">
        <authorList>
            <person name="King R."/>
        </authorList>
    </citation>
    <scope>NUCLEOTIDE SEQUENCE</scope>
</reference>
<evidence type="ECO:0000313" key="2">
    <source>
        <dbReference type="Proteomes" id="UP001152798"/>
    </source>
</evidence>
<keyword evidence="2" id="KW-1185">Reference proteome</keyword>
<gene>
    <name evidence="1" type="ORF">NEZAVI_LOCUS14453</name>
</gene>
<protein>
    <submittedName>
        <fullName evidence="1">Uncharacterized protein</fullName>
    </submittedName>
</protein>
<sequence length="152" mass="16846">MDNRKADCAIEKEALQWDSPGIRSRGRTREICWRREQNDLNRAGKTCPEVEIIVAKRAKRKALADPLCSTRIPRACIARIEIVDSTARQVAGASPAEAGEVAICRASDTCAEEGVLLVVEDNVNQQHEERCRRLPSPVFLQRRQAVSGPAAQ</sequence>
<organism evidence="1 2">
    <name type="scientific">Nezara viridula</name>
    <name type="common">Southern green stink bug</name>
    <name type="synonym">Cimex viridulus</name>
    <dbReference type="NCBI Taxonomy" id="85310"/>
    <lineage>
        <taxon>Eukaryota</taxon>
        <taxon>Metazoa</taxon>
        <taxon>Ecdysozoa</taxon>
        <taxon>Arthropoda</taxon>
        <taxon>Hexapoda</taxon>
        <taxon>Insecta</taxon>
        <taxon>Pterygota</taxon>
        <taxon>Neoptera</taxon>
        <taxon>Paraneoptera</taxon>
        <taxon>Hemiptera</taxon>
        <taxon>Heteroptera</taxon>
        <taxon>Panheteroptera</taxon>
        <taxon>Pentatomomorpha</taxon>
        <taxon>Pentatomoidea</taxon>
        <taxon>Pentatomidae</taxon>
        <taxon>Pentatominae</taxon>
        <taxon>Nezara</taxon>
    </lineage>
</organism>
<name>A0A9P0MW49_NEZVI</name>